<dbReference type="PIRSF" id="PIRSF016481">
    <property type="entry name" value="Pilus_assembly_PilP"/>
    <property type="match status" value="1"/>
</dbReference>
<reference evidence="2 3" key="1">
    <citation type="submission" date="2016-07" db="EMBL/GenBank/DDBJ databases">
        <title>Draft Genome Sequence of Oceanisphaera psychrotolerans, isolated from coastal sediment samples.</title>
        <authorList>
            <person name="Zhuo S."/>
            <person name="Ruan Z."/>
        </authorList>
    </citation>
    <scope>NUCLEOTIDE SEQUENCE [LARGE SCALE GENOMIC DNA]</scope>
    <source>
        <strain evidence="2 3">LAM-WHM-ZC</strain>
    </source>
</reference>
<evidence type="ECO:0000313" key="2">
    <source>
        <dbReference type="EMBL" id="OIN12283.1"/>
    </source>
</evidence>
<feature type="region of interest" description="Disordered" evidence="1">
    <location>
        <begin position="51"/>
        <end position="84"/>
    </location>
</feature>
<sequence length="171" mass="18601">MRVVCLLTGLLLLTACIDGDDLSHYVAEVRARPVAPPDPLPKTAEFVPEAYQPDSKRSPFVQPQPESTKQAANSTAACSLPDNERSPEVLERYSLDNLSLRGTLGDSRGLSALIRTQDGVTHRVGMGQRMGLNLGEVVGITANELILKEYIPDGKGCWESRETRLVLTATQ</sequence>
<comment type="caution">
    <text evidence="2">The sequence shown here is derived from an EMBL/GenBank/DDBJ whole genome shotgun (WGS) entry which is preliminary data.</text>
</comment>
<dbReference type="InterPro" id="IPR007446">
    <property type="entry name" value="PilP"/>
</dbReference>
<dbReference type="EMBL" id="MDKE01000011">
    <property type="protein sequence ID" value="OIN12283.1"/>
    <property type="molecule type" value="Genomic_DNA"/>
</dbReference>
<accession>A0A1J4QES5</accession>
<dbReference type="Proteomes" id="UP000243073">
    <property type="component" value="Unassembled WGS sequence"/>
</dbReference>
<dbReference type="Pfam" id="PF04351">
    <property type="entry name" value="PilP"/>
    <property type="match status" value="1"/>
</dbReference>
<protein>
    <recommendedName>
        <fullName evidence="4">Pilus assembly protein PilP</fullName>
    </recommendedName>
</protein>
<organism evidence="2 3">
    <name type="scientific">Oceanisphaera psychrotolerans</name>
    <dbReference type="NCBI Taxonomy" id="1414654"/>
    <lineage>
        <taxon>Bacteria</taxon>
        <taxon>Pseudomonadati</taxon>
        <taxon>Pseudomonadota</taxon>
        <taxon>Gammaproteobacteria</taxon>
        <taxon>Aeromonadales</taxon>
        <taxon>Aeromonadaceae</taxon>
        <taxon>Oceanisphaera</taxon>
    </lineage>
</organism>
<evidence type="ECO:0008006" key="4">
    <source>
        <dbReference type="Google" id="ProtNLM"/>
    </source>
</evidence>
<dbReference type="OrthoDB" id="5296580at2"/>
<dbReference type="Gene3D" id="2.30.30.830">
    <property type="match status" value="1"/>
</dbReference>
<keyword evidence="3" id="KW-1185">Reference proteome</keyword>
<evidence type="ECO:0000313" key="3">
    <source>
        <dbReference type="Proteomes" id="UP000243073"/>
    </source>
</evidence>
<name>A0A1J4QES5_9GAMM</name>
<evidence type="ECO:0000256" key="1">
    <source>
        <dbReference type="SAM" id="MobiDB-lite"/>
    </source>
</evidence>
<dbReference type="RefSeq" id="WP_071472058.1">
    <property type="nucleotide sequence ID" value="NZ_MDKE01000011.1"/>
</dbReference>
<proteinExistence type="predicted"/>
<dbReference type="AlphaFoldDB" id="A0A1J4QES5"/>
<gene>
    <name evidence="2" type="ORF">BFR47_00900</name>
</gene>
<dbReference type="PROSITE" id="PS51257">
    <property type="entry name" value="PROKAR_LIPOPROTEIN"/>
    <property type="match status" value="1"/>
</dbReference>
<dbReference type="STRING" id="1414654.BFR47_00900"/>
<feature type="compositionally biased region" description="Polar residues" evidence="1">
    <location>
        <begin position="64"/>
        <end position="77"/>
    </location>
</feature>